<reference evidence="3 4" key="1">
    <citation type="submission" date="2019-11" db="EMBL/GenBank/DDBJ databases">
        <title>Type strains purchased from KCTC, JCM and DSMZ.</title>
        <authorList>
            <person name="Lu H."/>
        </authorList>
    </citation>
    <scope>NUCLEOTIDE SEQUENCE [LARGE SCALE GENOMIC DNA]</scope>
    <source>
        <strain evidence="3 4">KCTC 42409</strain>
    </source>
</reference>
<name>A0A6L6PWN5_9BURK</name>
<keyword evidence="2" id="KW-0472">Membrane</keyword>
<evidence type="ECO:0000313" key="3">
    <source>
        <dbReference type="EMBL" id="MTW01993.1"/>
    </source>
</evidence>
<evidence type="ECO:0000256" key="1">
    <source>
        <dbReference type="SAM" id="MobiDB-lite"/>
    </source>
</evidence>
<evidence type="ECO:0000256" key="2">
    <source>
        <dbReference type="SAM" id="Phobius"/>
    </source>
</evidence>
<feature type="region of interest" description="Disordered" evidence="1">
    <location>
        <begin position="96"/>
        <end position="119"/>
    </location>
</feature>
<proteinExistence type="predicted"/>
<feature type="transmembrane region" description="Helical" evidence="2">
    <location>
        <begin position="213"/>
        <end position="235"/>
    </location>
</feature>
<feature type="compositionally biased region" description="Basic and acidic residues" evidence="1">
    <location>
        <begin position="96"/>
        <end position="105"/>
    </location>
</feature>
<evidence type="ECO:0000313" key="4">
    <source>
        <dbReference type="Proteomes" id="UP000484015"/>
    </source>
</evidence>
<dbReference type="Proteomes" id="UP000484015">
    <property type="component" value="Unassembled WGS sequence"/>
</dbReference>
<feature type="transmembrane region" description="Helical" evidence="2">
    <location>
        <begin position="15"/>
        <end position="36"/>
    </location>
</feature>
<keyword evidence="2" id="KW-1133">Transmembrane helix</keyword>
<sequence length="475" mass="52133">MLSRILLPPDFASGYWKWLSPLLALAMMLVAALCIWQLDQLRIDTKPELLSKRLEVRRQIAMDELAHIISERKAAYESSLELKRQETDAWLEFADVKSDPDREKPAGGAKKTPALPESEREKLFREKLDRLDKAKVAINKLHVSLTPDIDAVIAHIDKLDEDAPKESEKPPALAKLHNAAMTSEKKQDSGNANPPPKHGFVETFVDEKSSIYYLYKAIIIGLVVAFSYCGLYLMYTLAKCMKISVEGGKSFGEIFSALKEKGTLPALAVGAATLVGAASVGAALAGNGGGGGNTVRHAEIVAPQASNQKNINNQQDNRIWRGDEHVTMPSPLTVKLDEPIPLSPVKLEPGAAWETYASSLKSATDNLVTETRQLKQSSETLSAAATVFSNTMSGIKWSTEMDLKAIQDALKKITTSHQQTTEDLNALAKRALQADCNIRRAVSITSKGNVHTLYGEYIAPYFKEDEPCPSEGYRK</sequence>
<comment type="caution">
    <text evidence="3">The sequence shown here is derived from an EMBL/GenBank/DDBJ whole genome shotgun (WGS) entry which is preliminary data.</text>
</comment>
<dbReference type="AlphaFoldDB" id="A0A6L6PWN5"/>
<gene>
    <name evidence="3" type="ORF">GM668_07805</name>
</gene>
<protein>
    <submittedName>
        <fullName evidence="3">Uncharacterized protein</fullName>
    </submittedName>
</protein>
<dbReference type="RefSeq" id="WP_155438377.1">
    <property type="nucleotide sequence ID" value="NZ_WNLA01000003.1"/>
</dbReference>
<dbReference type="EMBL" id="WNLA01000003">
    <property type="protein sequence ID" value="MTW01993.1"/>
    <property type="molecule type" value="Genomic_DNA"/>
</dbReference>
<accession>A0A6L6PWN5</accession>
<keyword evidence="2" id="KW-0812">Transmembrane</keyword>
<keyword evidence="4" id="KW-1185">Reference proteome</keyword>
<organism evidence="3 4">
    <name type="scientific">Pseudoduganella ginsengisoli</name>
    <dbReference type="NCBI Taxonomy" id="1462440"/>
    <lineage>
        <taxon>Bacteria</taxon>
        <taxon>Pseudomonadati</taxon>
        <taxon>Pseudomonadota</taxon>
        <taxon>Betaproteobacteria</taxon>
        <taxon>Burkholderiales</taxon>
        <taxon>Oxalobacteraceae</taxon>
        <taxon>Telluria group</taxon>
        <taxon>Pseudoduganella</taxon>
    </lineage>
</organism>